<gene>
    <name evidence="1" type="ORF">HMPREF0554_2192</name>
</gene>
<dbReference type="AlphaFoldDB" id="D0GKS3"/>
<keyword evidence="2" id="KW-1185">Reference proteome</keyword>
<proteinExistence type="predicted"/>
<evidence type="ECO:0000313" key="2">
    <source>
        <dbReference type="Proteomes" id="UP000004226"/>
    </source>
</evidence>
<organism evidence="1 2">
    <name type="scientific">Pseudoleptotrichia goodfellowii F0264</name>
    <dbReference type="NCBI Taxonomy" id="596323"/>
    <lineage>
        <taxon>Bacteria</taxon>
        <taxon>Fusobacteriati</taxon>
        <taxon>Fusobacteriota</taxon>
        <taxon>Fusobacteriia</taxon>
        <taxon>Fusobacteriales</taxon>
        <taxon>Leptotrichiaceae</taxon>
        <taxon>Pseudoleptotrichia</taxon>
    </lineage>
</organism>
<dbReference type="RefSeq" id="WP_006807074.1">
    <property type="nucleotide sequence ID" value="NZ_ADAD01000091.1"/>
</dbReference>
<protein>
    <submittedName>
        <fullName evidence="1">Uncharacterized protein</fullName>
    </submittedName>
</protein>
<name>D0GKS3_9FUSO</name>
<accession>D0GKS3</accession>
<dbReference type="Proteomes" id="UP000004226">
    <property type="component" value="Unassembled WGS sequence"/>
</dbReference>
<reference evidence="1 2" key="1">
    <citation type="submission" date="2009-10" db="EMBL/GenBank/DDBJ databases">
        <authorList>
            <person name="Harkins D.M."/>
            <person name="Madupu R."/>
            <person name="Durkin A.S."/>
            <person name="Torralba M."/>
            <person name="Methe B."/>
            <person name="Sutton G.G."/>
            <person name="Strausberg R.L."/>
            <person name="Nelson K.E."/>
        </authorList>
    </citation>
    <scope>NUCLEOTIDE SEQUENCE [LARGE SCALE GENOMIC DNA]</scope>
    <source>
        <strain evidence="1 2">F0264</strain>
    </source>
</reference>
<dbReference type="eggNOG" id="ENOG5033IPC">
    <property type="taxonomic scope" value="Bacteria"/>
</dbReference>
<dbReference type="EMBL" id="ADAD01000091">
    <property type="protein sequence ID" value="EEY35300.1"/>
    <property type="molecule type" value="Genomic_DNA"/>
</dbReference>
<comment type="caution">
    <text evidence="1">The sequence shown here is derived from an EMBL/GenBank/DDBJ whole genome shotgun (WGS) entry which is preliminary data.</text>
</comment>
<sequence>MKKLIVIVIIIILLFLKACVRHIDRNHYNISSSGSESNVPNIEEIYISDESTCFESNKFPENLILEKINLYFNKKIIGTMNINKNIHEMRFTNSTLKKYEMEEELLRILGENNEKYQISTGFMQKGFVFEIFIKNTNTGEIYQTIREASINFDKKGFYFWVPYI</sequence>
<evidence type="ECO:0000313" key="1">
    <source>
        <dbReference type="EMBL" id="EEY35300.1"/>
    </source>
</evidence>